<dbReference type="Gene3D" id="3.40.50.300">
    <property type="entry name" value="P-loop containing nucleotide triphosphate hydrolases"/>
    <property type="match status" value="1"/>
</dbReference>
<dbReference type="OrthoDB" id="795326at2"/>
<dbReference type="Proteomes" id="UP000435036">
    <property type="component" value="Unassembled WGS sequence"/>
</dbReference>
<dbReference type="InterPro" id="IPR027417">
    <property type="entry name" value="P-loop_NTPase"/>
</dbReference>
<dbReference type="EMBL" id="WSQA01000005">
    <property type="protein sequence ID" value="MVZ62138.1"/>
    <property type="molecule type" value="Genomic_DNA"/>
</dbReference>
<comment type="caution">
    <text evidence="1">The sequence shown here is derived from an EMBL/GenBank/DDBJ whole genome shotgun (WGS) entry which is preliminary data.</text>
</comment>
<evidence type="ECO:0000313" key="1">
    <source>
        <dbReference type="EMBL" id="MVZ62138.1"/>
    </source>
</evidence>
<accession>A0A6N8L1V7</accession>
<dbReference type="RefSeq" id="WP_160368876.1">
    <property type="nucleotide sequence ID" value="NZ_WSQA01000005.1"/>
</dbReference>
<proteinExistence type="predicted"/>
<dbReference type="AlphaFoldDB" id="A0A6N8L1V7"/>
<dbReference type="SUPFAM" id="SSF52540">
    <property type="entry name" value="P-loop containing nucleoside triphosphate hydrolases"/>
    <property type="match status" value="1"/>
</dbReference>
<organism evidence="1 2">
    <name type="scientific">Sphingobacterium humi</name>
    <dbReference type="NCBI Taxonomy" id="1796905"/>
    <lineage>
        <taxon>Bacteria</taxon>
        <taxon>Pseudomonadati</taxon>
        <taxon>Bacteroidota</taxon>
        <taxon>Sphingobacteriia</taxon>
        <taxon>Sphingobacteriales</taxon>
        <taxon>Sphingobacteriaceae</taxon>
        <taxon>Sphingobacterium</taxon>
    </lineage>
</organism>
<reference evidence="1 2" key="1">
    <citation type="submission" date="2019-12" db="EMBL/GenBank/DDBJ databases">
        <authorList>
            <person name="Dong K."/>
        </authorList>
    </citation>
    <scope>NUCLEOTIDE SEQUENCE [LARGE SCALE GENOMIC DNA]</scope>
    <source>
        <strain evidence="1 2">JCM 31225</strain>
    </source>
</reference>
<name>A0A6N8L1V7_9SPHI</name>
<protein>
    <submittedName>
        <fullName evidence="1">AAA family ATPase</fullName>
    </submittedName>
</protein>
<keyword evidence="2" id="KW-1185">Reference proteome</keyword>
<dbReference type="Pfam" id="PF13481">
    <property type="entry name" value="AAA_25"/>
    <property type="match status" value="1"/>
</dbReference>
<sequence length="374" mass="42930">MGSLKSVEVKENILKMIQLPTEETEFKTEYTGLELVELDVESIPYLLDPLIPKSCVFTIAGASDTGKSMLFRQMAIDLINNGTFLDFDFKPEHRKVIFVSTEDDSTATAYLLKKQTNRYENLANIRFKFDSLDIPQYLERELQECPADLVIIDAWSDVYGDNLNDSAKVRQTLGIYSAIAARYQCAIGFLHHTGKRTENLVPSKNNIQGGQGFEAKMRLAIELRNDTDDSNYKHLCIVKGNYLPSQYKKESFKLLFDPETFNFTNTGDRVPLEELFTKEVRTKEKKDLPTLESIPYLTLYQVAKEAFHNETFLSQSEFRVRLNSAYQSSYLVTKGGYREFERHVIELEIVKKEGTPRSRAVKYYLSSQSVSKID</sequence>
<evidence type="ECO:0000313" key="2">
    <source>
        <dbReference type="Proteomes" id="UP000435036"/>
    </source>
</evidence>
<gene>
    <name evidence="1" type="ORF">GQF63_08905</name>
</gene>